<dbReference type="PROSITE" id="PS50022">
    <property type="entry name" value="FA58C_3"/>
    <property type="match status" value="1"/>
</dbReference>
<gene>
    <name evidence="2" type="ordered locus">Sare_4863</name>
</gene>
<dbReference type="STRING" id="391037.Sare_4863"/>
<dbReference type="EMBL" id="CP000850">
    <property type="protein sequence ID" value="ABW00614.1"/>
    <property type="molecule type" value="Genomic_DNA"/>
</dbReference>
<proteinExistence type="predicted"/>
<dbReference type="OrthoDB" id="5513218at2"/>
<dbReference type="CAZy" id="CBM32">
    <property type="family name" value="Carbohydrate-Binding Module Family 32"/>
</dbReference>
<feature type="domain" description="F5/8 type C" evidence="1">
    <location>
        <begin position="1"/>
        <end position="112"/>
    </location>
</feature>
<evidence type="ECO:0000259" key="1">
    <source>
        <dbReference type="PROSITE" id="PS50022"/>
    </source>
</evidence>
<dbReference type="InterPro" id="IPR008979">
    <property type="entry name" value="Galactose-bd-like_sf"/>
</dbReference>
<sequence length="112" mass="12526">MPASWIHRRRWERVEISRVPVVAQGPDTQTFKDPTGRTPSQVRLVWEAAYATSYRVEISRDGATWSALRNVTGGTGGTVRVDASSALARHVRVVGIQRATGYGYSLWEIEVR</sequence>
<dbReference type="Gene3D" id="2.60.120.260">
    <property type="entry name" value="Galactose-binding domain-like"/>
    <property type="match status" value="1"/>
</dbReference>
<dbReference type="AlphaFoldDB" id="A8LVC5"/>
<organism evidence="2">
    <name type="scientific">Salinispora arenicola (strain CNS-205)</name>
    <dbReference type="NCBI Taxonomy" id="391037"/>
    <lineage>
        <taxon>Bacteria</taxon>
        <taxon>Bacillati</taxon>
        <taxon>Actinomycetota</taxon>
        <taxon>Actinomycetes</taxon>
        <taxon>Micromonosporales</taxon>
        <taxon>Micromonosporaceae</taxon>
        <taxon>Salinispora</taxon>
    </lineage>
</organism>
<dbReference type="HOGENOM" id="CLU_2144038_0_0_11"/>
<evidence type="ECO:0000313" key="2">
    <source>
        <dbReference type="EMBL" id="ABW00614.1"/>
    </source>
</evidence>
<dbReference type="Pfam" id="PF00754">
    <property type="entry name" value="F5_F8_type_C"/>
    <property type="match status" value="1"/>
</dbReference>
<accession>A8LVC5</accession>
<name>A8LVC5_SALAI</name>
<dbReference type="PATRIC" id="fig|391037.6.peg.4912"/>
<reference evidence="2" key="1">
    <citation type="submission" date="2007-10" db="EMBL/GenBank/DDBJ databases">
        <title>Complete sequence of Salinispora arenicola CNS-205.</title>
        <authorList>
            <consortium name="US DOE Joint Genome Institute"/>
            <person name="Copeland A."/>
            <person name="Lucas S."/>
            <person name="Lapidus A."/>
            <person name="Barry K."/>
            <person name="Glavina del Rio T."/>
            <person name="Dalin E."/>
            <person name="Tice H."/>
            <person name="Pitluck S."/>
            <person name="Foster B."/>
            <person name="Schmutz J."/>
            <person name="Larimer F."/>
            <person name="Land M."/>
            <person name="Hauser L."/>
            <person name="Kyrpides N."/>
            <person name="Ivanova N."/>
            <person name="Jensen P.R."/>
            <person name="Moore B.S."/>
            <person name="Penn K."/>
            <person name="Jenkins C."/>
            <person name="Udwary D."/>
            <person name="Xiang L."/>
            <person name="Gontang E."/>
            <person name="Richardson P."/>
        </authorList>
    </citation>
    <scope>NUCLEOTIDE SEQUENCE [LARGE SCALE GENOMIC DNA]</scope>
    <source>
        <strain evidence="2">CNS-205</strain>
    </source>
</reference>
<dbReference type="eggNOG" id="COG3170">
    <property type="taxonomic scope" value="Bacteria"/>
</dbReference>
<dbReference type="KEGG" id="saq:Sare_4863"/>
<dbReference type="InterPro" id="IPR000421">
    <property type="entry name" value="FA58C"/>
</dbReference>
<protein>
    <submittedName>
        <fullName evidence="2">Coagulation factor 5/8 type domain protein</fullName>
    </submittedName>
</protein>
<dbReference type="SUPFAM" id="SSF49785">
    <property type="entry name" value="Galactose-binding domain-like"/>
    <property type="match status" value="1"/>
</dbReference>